<feature type="region of interest" description="Disordered" evidence="1">
    <location>
        <begin position="85"/>
        <end position="131"/>
    </location>
</feature>
<evidence type="ECO:0000313" key="3">
    <source>
        <dbReference type="Proteomes" id="UP000799428"/>
    </source>
</evidence>
<dbReference type="Proteomes" id="UP000799428">
    <property type="component" value="Unassembled WGS sequence"/>
</dbReference>
<feature type="region of interest" description="Disordered" evidence="1">
    <location>
        <begin position="187"/>
        <end position="206"/>
    </location>
</feature>
<keyword evidence="3" id="KW-1185">Reference proteome</keyword>
<dbReference type="EMBL" id="MU005768">
    <property type="protein sequence ID" value="KAF2711218.1"/>
    <property type="molecule type" value="Genomic_DNA"/>
</dbReference>
<evidence type="ECO:0008006" key="4">
    <source>
        <dbReference type="Google" id="ProtNLM"/>
    </source>
</evidence>
<name>A0A6G1KEG3_9PLEO</name>
<dbReference type="OrthoDB" id="5413281at2759"/>
<dbReference type="AlphaFoldDB" id="A0A6G1KEG3"/>
<evidence type="ECO:0000313" key="2">
    <source>
        <dbReference type="EMBL" id="KAF2711218.1"/>
    </source>
</evidence>
<evidence type="ECO:0000256" key="1">
    <source>
        <dbReference type="SAM" id="MobiDB-lite"/>
    </source>
</evidence>
<feature type="compositionally biased region" description="Basic and acidic residues" evidence="1">
    <location>
        <begin position="189"/>
        <end position="204"/>
    </location>
</feature>
<feature type="compositionally biased region" description="Basic and acidic residues" evidence="1">
    <location>
        <begin position="122"/>
        <end position="131"/>
    </location>
</feature>
<proteinExistence type="predicted"/>
<protein>
    <recommendedName>
        <fullName evidence="4">SWIM-type domain-containing protein</fullName>
    </recommendedName>
</protein>
<reference evidence="2" key="1">
    <citation type="journal article" date="2020" name="Stud. Mycol.">
        <title>101 Dothideomycetes genomes: a test case for predicting lifestyles and emergence of pathogens.</title>
        <authorList>
            <person name="Haridas S."/>
            <person name="Albert R."/>
            <person name="Binder M."/>
            <person name="Bloem J."/>
            <person name="Labutti K."/>
            <person name="Salamov A."/>
            <person name="Andreopoulos B."/>
            <person name="Baker S."/>
            <person name="Barry K."/>
            <person name="Bills G."/>
            <person name="Bluhm B."/>
            <person name="Cannon C."/>
            <person name="Castanera R."/>
            <person name="Culley D."/>
            <person name="Daum C."/>
            <person name="Ezra D."/>
            <person name="Gonzalez J."/>
            <person name="Henrissat B."/>
            <person name="Kuo A."/>
            <person name="Liang C."/>
            <person name="Lipzen A."/>
            <person name="Lutzoni F."/>
            <person name="Magnuson J."/>
            <person name="Mondo S."/>
            <person name="Nolan M."/>
            <person name="Ohm R."/>
            <person name="Pangilinan J."/>
            <person name="Park H.-J."/>
            <person name="Ramirez L."/>
            <person name="Alfaro M."/>
            <person name="Sun H."/>
            <person name="Tritt A."/>
            <person name="Yoshinaga Y."/>
            <person name="Zwiers L.-H."/>
            <person name="Turgeon B."/>
            <person name="Goodwin S."/>
            <person name="Spatafora J."/>
            <person name="Crous P."/>
            <person name="Grigoriev I."/>
        </authorList>
    </citation>
    <scope>NUCLEOTIDE SEQUENCE</scope>
    <source>
        <strain evidence="2">CBS 279.74</strain>
    </source>
</reference>
<sequence length="268" mass="29765">MSLPTSREFITQLLQSLPDSQPIGLHDDASASNTLQAAPESVKRQLLTLHVLFPNELLPALDLLDRRLVMRFRIRDHLDEDTDEEMLDWNAPISEPAFTSSNAPKEEEEEEEHTPQAPTTTEDAKEKDRDKDTVYYVRSAQQQQQQQRSSRFSASYDSTTTYEVRLLAWNCSCPAFAFAAFPAVYSDPSTRDEGDEGGGKEGRRGVTGRGRNGEWCFGGLSLGSATPPVCKHLLACVLVERCRLFGGLVEEKLVNVDEAAGWAAGWGD</sequence>
<organism evidence="2 3">
    <name type="scientific">Pleomassaria siparia CBS 279.74</name>
    <dbReference type="NCBI Taxonomy" id="1314801"/>
    <lineage>
        <taxon>Eukaryota</taxon>
        <taxon>Fungi</taxon>
        <taxon>Dikarya</taxon>
        <taxon>Ascomycota</taxon>
        <taxon>Pezizomycotina</taxon>
        <taxon>Dothideomycetes</taxon>
        <taxon>Pleosporomycetidae</taxon>
        <taxon>Pleosporales</taxon>
        <taxon>Pleomassariaceae</taxon>
        <taxon>Pleomassaria</taxon>
    </lineage>
</organism>
<accession>A0A6G1KEG3</accession>
<gene>
    <name evidence="2" type="ORF">K504DRAFT_245115</name>
</gene>